<protein>
    <recommendedName>
        <fullName evidence="3">DUF454 family protein</fullName>
    </recommendedName>
</protein>
<keyword evidence="1" id="KW-0472">Membrane</keyword>
<dbReference type="PANTHER" id="PTHR35813:SF1">
    <property type="entry name" value="INNER MEMBRANE PROTEIN YBAN"/>
    <property type="match status" value="1"/>
</dbReference>
<dbReference type="EMBL" id="AY734538">
    <property type="protein sequence ID" value="AAW65855.1"/>
    <property type="molecule type" value="Genomic_DNA"/>
</dbReference>
<evidence type="ECO:0008006" key="3">
    <source>
        <dbReference type="Google" id="ProtNLM"/>
    </source>
</evidence>
<proteinExistence type="predicted"/>
<dbReference type="AlphaFoldDB" id="A7XED6"/>
<evidence type="ECO:0000256" key="1">
    <source>
        <dbReference type="SAM" id="Phobius"/>
    </source>
</evidence>
<name>A7XED6_AGRVI</name>
<dbReference type="GO" id="GO:0005886">
    <property type="term" value="C:plasma membrane"/>
    <property type="evidence" value="ECO:0007669"/>
    <property type="project" value="TreeGrafter"/>
</dbReference>
<sequence>MDRIWFEGIHMRLILLGLGWFFVGLGIVGIFLPVLPTTPFIILAAALFARSSPRFEQWLLDHPRFGQPLLDWRHQGAISRRAKVAAVMAMGLSFVVMWFFSSAPLFVRVGTGIILLCSAAFVLSRPEPKQ</sequence>
<reference evidence="2" key="1">
    <citation type="submission" date="2004-08" db="EMBL/GenBank/DDBJ databases">
        <title>Mutation in Agrobacterium vitis affects tobacco hypersensitive response.</title>
        <authorList>
            <person name="Hao G."/>
            <person name="Burr T.J."/>
        </authorList>
    </citation>
    <scope>NUCLEOTIDE SEQUENCE</scope>
    <source>
        <strain evidence="2">F2/5</strain>
    </source>
</reference>
<organism evidence="2">
    <name type="scientific">Agrobacterium vitis</name>
    <name type="common">Rhizobium vitis</name>
    <dbReference type="NCBI Taxonomy" id="373"/>
    <lineage>
        <taxon>Bacteria</taxon>
        <taxon>Pseudomonadati</taxon>
        <taxon>Pseudomonadota</taxon>
        <taxon>Alphaproteobacteria</taxon>
        <taxon>Hyphomicrobiales</taxon>
        <taxon>Rhizobiaceae</taxon>
        <taxon>Rhizobium/Agrobacterium group</taxon>
        <taxon>Agrobacterium</taxon>
    </lineage>
</organism>
<dbReference type="InterPro" id="IPR007401">
    <property type="entry name" value="DUF454"/>
</dbReference>
<feature type="transmembrane region" description="Helical" evidence="1">
    <location>
        <begin position="20"/>
        <end position="49"/>
    </location>
</feature>
<dbReference type="PIRSF" id="PIRSF016789">
    <property type="entry name" value="DUF454"/>
    <property type="match status" value="1"/>
</dbReference>
<keyword evidence="1" id="KW-1133">Transmembrane helix</keyword>
<dbReference type="PANTHER" id="PTHR35813">
    <property type="entry name" value="INNER MEMBRANE PROTEIN YBAN"/>
    <property type="match status" value="1"/>
</dbReference>
<evidence type="ECO:0000313" key="2">
    <source>
        <dbReference type="EMBL" id="AAW65855.1"/>
    </source>
</evidence>
<dbReference type="Pfam" id="PF04304">
    <property type="entry name" value="DUF454"/>
    <property type="match status" value="1"/>
</dbReference>
<keyword evidence="1" id="KW-0812">Transmembrane</keyword>
<accession>A7XED6</accession>
<feature type="transmembrane region" description="Helical" evidence="1">
    <location>
        <begin position="82"/>
        <end position="100"/>
    </location>
</feature>